<evidence type="ECO:0000313" key="1">
    <source>
        <dbReference type="EMBL" id="KAG2386454.1"/>
    </source>
</evidence>
<dbReference type="RefSeq" id="XP_044550446.1">
    <property type="nucleotide sequence ID" value="XM_044691589.1"/>
</dbReference>
<accession>A0AA88KM16</accession>
<keyword evidence="2" id="KW-1185">Reference proteome</keyword>
<protein>
    <recommendedName>
        <fullName evidence="3">F-box domain-containing protein</fullName>
    </recommendedName>
</protein>
<sequence>MPPLKNSKLKNNLQMMFRSVFKSSSHTAWLQGLPSEIVLYHILMFLDLKTVLNFFCTNKEYYWNFIESHSERSNDWIGNINNVSNMSFPMIDHDEKNSTVFDANSWWYHYCKGLIPSRIYKHSKRDELELNYFSYARDHRKQVTQLFMNYLEILHQDNGKLGLDQPNFSPYRWISFLRDYFYFKYSQKHYKHVLDLDVFELNDEEHVSKVLLTNDFHSFYNAHSILKGCWETVCCEHRLLCLPNSATIKSTLQTANQVPKITSYHWMVHLTQYTVSPDNSWNLLIGVDNLFNPSRTPSSTDVHYAIGSTLDSEDQIYVKPKKTSKQEPHAVSKGIGYCVQSDAPLVNGDTSYTFKNTNTEGDVLGISFYFTPPETITFKVFGRSNNEKSRDQVVELCVVSAEISTLHSPKFYPSVSLTAGQCVTLLPWNGDSNVLLRHIQSVETAMNDKMDLTSTSDINEDQ</sequence>
<dbReference type="EMBL" id="PYSW02000015">
    <property type="protein sequence ID" value="KAG2386454.1"/>
    <property type="molecule type" value="Genomic_DNA"/>
</dbReference>
<dbReference type="Proteomes" id="UP000816034">
    <property type="component" value="Unassembled WGS sequence"/>
</dbReference>
<proteinExistence type="predicted"/>
<evidence type="ECO:0000313" key="2">
    <source>
        <dbReference type="Proteomes" id="UP000816034"/>
    </source>
</evidence>
<reference evidence="1 2" key="1">
    <citation type="journal article" date="2018" name="BMC Genomics">
        <title>The genome of Naegleria lovaniensis, the basis for a comparative approach to unravel pathogenicity factors of the human pathogenic amoeba N. fowleri.</title>
        <authorList>
            <person name="Liechti N."/>
            <person name="Schurch N."/>
            <person name="Bruggmann R."/>
            <person name="Wittwer M."/>
        </authorList>
    </citation>
    <scope>NUCLEOTIDE SEQUENCE [LARGE SCALE GENOMIC DNA]</scope>
    <source>
        <strain evidence="1 2">ATCC 30569</strain>
    </source>
</reference>
<gene>
    <name evidence="1" type="ORF">C9374_002198</name>
</gene>
<dbReference type="CDD" id="cd09917">
    <property type="entry name" value="F-box_SF"/>
    <property type="match status" value="1"/>
</dbReference>
<evidence type="ECO:0008006" key="3">
    <source>
        <dbReference type="Google" id="ProtNLM"/>
    </source>
</evidence>
<dbReference type="AlphaFoldDB" id="A0AA88KM16"/>
<organism evidence="1 2">
    <name type="scientific">Naegleria lovaniensis</name>
    <name type="common">Amoeba</name>
    <dbReference type="NCBI Taxonomy" id="51637"/>
    <lineage>
        <taxon>Eukaryota</taxon>
        <taxon>Discoba</taxon>
        <taxon>Heterolobosea</taxon>
        <taxon>Tetramitia</taxon>
        <taxon>Eutetramitia</taxon>
        <taxon>Vahlkampfiidae</taxon>
        <taxon>Naegleria</taxon>
    </lineage>
</organism>
<comment type="caution">
    <text evidence="1">The sequence shown here is derived from an EMBL/GenBank/DDBJ whole genome shotgun (WGS) entry which is preliminary data.</text>
</comment>
<name>A0AA88KM16_NAELO</name>
<dbReference type="GeneID" id="68094654"/>